<dbReference type="Gene3D" id="3.40.50.1110">
    <property type="entry name" value="SGNH hydrolase"/>
    <property type="match status" value="1"/>
</dbReference>
<dbReference type="AlphaFoldDB" id="A0A1G9LL79"/>
<dbReference type="InterPro" id="IPR036514">
    <property type="entry name" value="SGNH_hydro_sf"/>
</dbReference>
<dbReference type="EMBL" id="FNGE01000015">
    <property type="protein sequence ID" value="SDL62656.1"/>
    <property type="molecule type" value="Genomic_DNA"/>
</dbReference>
<dbReference type="Proteomes" id="UP000199555">
    <property type="component" value="Unassembled WGS sequence"/>
</dbReference>
<keyword evidence="1" id="KW-0732">Signal</keyword>
<gene>
    <name evidence="3" type="ORF">SAMN04487971_11539</name>
</gene>
<sequence>MNRRLGRRGLLLSAAASCVAAPTPARSEGAAPMTHVVLLGDSVFDNAPYVPAGQEVIAHLRRRLPPEWRATLLARDGAVLAGLRDQVRQFPRDGTHLFVSAGGNDALGWTGVFGDSATTVAGALMRLACLRREFEERYRAMLDEVLRLGRPTAICTIYDVRFPDPAYRETAVTALALLNDIITREAGRRGLPLLDLRVLFDEDADFANPIEPSAQGGDKLARAILRVMEGHDFTTQRACIFAGPERS</sequence>
<reference evidence="4" key="1">
    <citation type="submission" date="2016-10" db="EMBL/GenBank/DDBJ databases">
        <authorList>
            <person name="Varghese N."/>
            <person name="Submissions S."/>
        </authorList>
    </citation>
    <scope>NUCLEOTIDE SEQUENCE [LARGE SCALE GENOMIC DNA]</scope>
    <source>
        <strain evidence="4">CGMCC 1.7655</strain>
    </source>
</reference>
<evidence type="ECO:0000313" key="3">
    <source>
        <dbReference type="EMBL" id="SDL62656.1"/>
    </source>
</evidence>
<organism evidence="3 4">
    <name type="scientific">Paracoccus chinensis</name>
    <dbReference type="NCBI Taxonomy" id="525640"/>
    <lineage>
        <taxon>Bacteria</taxon>
        <taxon>Pseudomonadati</taxon>
        <taxon>Pseudomonadota</taxon>
        <taxon>Alphaproteobacteria</taxon>
        <taxon>Rhodobacterales</taxon>
        <taxon>Paracoccaceae</taxon>
        <taxon>Paracoccus</taxon>
    </lineage>
</organism>
<name>A0A1G9LL79_9RHOB</name>
<keyword evidence="4" id="KW-1185">Reference proteome</keyword>
<evidence type="ECO:0000313" key="4">
    <source>
        <dbReference type="Proteomes" id="UP000199555"/>
    </source>
</evidence>
<dbReference type="InterPro" id="IPR013830">
    <property type="entry name" value="SGNH_hydro"/>
</dbReference>
<proteinExistence type="predicted"/>
<feature type="signal peptide" evidence="1">
    <location>
        <begin position="1"/>
        <end position="20"/>
    </location>
</feature>
<dbReference type="GO" id="GO:0016788">
    <property type="term" value="F:hydrolase activity, acting on ester bonds"/>
    <property type="evidence" value="ECO:0007669"/>
    <property type="project" value="UniProtKB-ARBA"/>
</dbReference>
<dbReference type="SUPFAM" id="SSF52266">
    <property type="entry name" value="SGNH hydrolase"/>
    <property type="match status" value="1"/>
</dbReference>
<dbReference type="STRING" id="525640.SAMN04487971_11539"/>
<protein>
    <submittedName>
        <fullName evidence="3">GDSL-like Lipase/Acylhydrolase family protein</fullName>
    </submittedName>
</protein>
<dbReference type="Pfam" id="PF13472">
    <property type="entry name" value="Lipase_GDSL_2"/>
    <property type="match status" value="1"/>
</dbReference>
<feature type="domain" description="SGNH hydrolase-type esterase" evidence="2">
    <location>
        <begin position="38"/>
        <end position="216"/>
    </location>
</feature>
<evidence type="ECO:0000256" key="1">
    <source>
        <dbReference type="SAM" id="SignalP"/>
    </source>
</evidence>
<dbReference type="RefSeq" id="WP_217629762.1">
    <property type="nucleotide sequence ID" value="NZ_FNGE01000015.1"/>
</dbReference>
<evidence type="ECO:0000259" key="2">
    <source>
        <dbReference type="Pfam" id="PF13472"/>
    </source>
</evidence>
<feature type="chain" id="PRO_5011787473" evidence="1">
    <location>
        <begin position="21"/>
        <end position="247"/>
    </location>
</feature>
<accession>A0A1G9LL79</accession>
<keyword evidence="3" id="KW-0378">Hydrolase</keyword>